<keyword evidence="2 4" id="KW-0863">Zinc-finger</keyword>
<evidence type="ECO:0000256" key="2">
    <source>
        <dbReference type="ARBA" id="ARBA00022771"/>
    </source>
</evidence>
<organism evidence="7 8">
    <name type="scientific">Mya arenaria</name>
    <name type="common">Soft-shell clam</name>
    <dbReference type="NCBI Taxonomy" id="6604"/>
    <lineage>
        <taxon>Eukaryota</taxon>
        <taxon>Metazoa</taxon>
        <taxon>Spiralia</taxon>
        <taxon>Lophotrochozoa</taxon>
        <taxon>Mollusca</taxon>
        <taxon>Bivalvia</taxon>
        <taxon>Autobranchia</taxon>
        <taxon>Heteroconchia</taxon>
        <taxon>Euheterodonta</taxon>
        <taxon>Imparidentia</taxon>
        <taxon>Neoheterodontei</taxon>
        <taxon>Myida</taxon>
        <taxon>Myoidea</taxon>
        <taxon>Myidae</taxon>
        <taxon>Mya</taxon>
    </lineage>
</organism>
<keyword evidence="3" id="KW-0862">Zinc</keyword>
<accession>A0ABY7F6S7</accession>
<dbReference type="Proteomes" id="UP001164746">
    <property type="component" value="Chromosome 10"/>
</dbReference>
<dbReference type="InterPro" id="IPR027370">
    <property type="entry name" value="Znf-RING_euk"/>
</dbReference>
<evidence type="ECO:0000259" key="6">
    <source>
        <dbReference type="PROSITE" id="PS50089"/>
    </source>
</evidence>
<gene>
    <name evidence="7" type="ORF">MAR_032229</name>
</gene>
<protein>
    <submittedName>
        <fullName evidence="7">TRIM3-like protein</fullName>
    </submittedName>
</protein>
<reference evidence="7" key="1">
    <citation type="submission" date="2022-11" db="EMBL/GenBank/DDBJ databases">
        <title>Centuries of genome instability and evolution in soft-shell clam transmissible cancer (bioRxiv).</title>
        <authorList>
            <person name="Hart S.F.M."/>
            <person name="Yonemitsu M.A."/>
            <person name="Giersch R.M."/>
            <person name="Beal B.F."/>
            <person name="Arriagada G."/>
            <person name="Davis B.W."/>
            <person name="Ostrander E.A."/>
            <person name="Goff S.P."/>
            <person name="Metzger M.J."/>
        </authorList>
    </citation>
    <scope>NUCLEOTIDE SEQUENCE</scope>
    <source>
        <strain evidence="7">MELC-2E11</strain>
        <tissue evidence="7">Siphon/mantle</tissue>
    </source>
</reference>
<feature type="domain" description="RING-type" evidence="6">
    <location>
        <begin position="24"/>
        <end position="72"/>
    </location>
</feature>
<evidence type="ECO:0000256" key="4">
    <source>
        <dbReference type="PROSITE-ProRule" id="PRU00175"/>
    </source>
</evidence>
<dbReference type="InterPro" id="IPR013083">
    <property type="entry name" value="Znf_RING/FYVE/PHD"/>
</dbReference>
<dbReference type="PROSITE" id="PS00518">
    <property type="entry name" value="ZF_RING_1"/>
    <property type="match status" value="1"/>
</dbReference>
<feature type="non-terminal residue" evidence="7">
    <location>
        <position position="129"/>
    </location>
</feature>
<dbReference type="InterPro" id="IPR001841">
    <property type="entry name" value="Znf_RING"/>
</dbReference>
<dbReference type="Gene3D" id="3.30.40.10">
    <property type="entry name" value="Zinc/RING finger domain, C3HC4 (zinc finger)"/>
    <property type="match status" value="1"/>
</dbReference>
<proteinExistence type="predicted"/>
<evidence type="ECO:0000256" key="5">
    <source>
        <dbReference type="SAM" id="MobiDB-lite"/>
    </source>
</evidence>
<evidence type="ECO:0000256" key="1">
    <source>
        <dbReference type="ARBA" id="ARBA00022723"/>
    </source>
</evidence>
<feature type="region of interest" description="Disordered" evidence="5">
    <location>
        <begin position="105"/>
        <end position="129"/>
    </location>
</feature>
<evidence type="ECO:0000256" key="3">
    <source>
        <dbReference type="ARBA" id="ARBA00022833"/>
    </source>
</evidence>
<dbReference type="SMART" id="SM00184">
    <property type="entry name" value="RING"/>
    <property type="match status" value="1"/>
</dbReference>
<dbReference type="PROSITE" id="PS50089">
    <property type="entry name" value="ZF_RING_2"/>
    <property type="match status" value="1"/>
</dbReference>
<dbReference type="EMBL" id="CP111021">
    <property type="protein sequence ID" value="WAR17635.1"/>
    <property type="molecule type" value="Genomic_DNA"/>
</dbReference>
<dbReference type="PANTHER" id="PTHR25464">
    <property type="entry name" value="TRIPARTITE MOTIF-CONTAINING PROTEIN 2-LIKE PROTEIN"/>
    <property type="match status" value="1"/>
</dbReference>
<dbReference type="SUPFAM" id="SSF57850">
    <property type="entry name" value="RING/U-box"/>
    <property type="match status" value="1"/>
</dbReference>
<feature type="compositionally biased region" description="Basic and acidic residues" evidence="5">
    <location>
        <begin position="110"/>
        <end position="129"/>
    </location>
</feature>
<dbReference type="PANTHER" id="PTHR25464:SF2">
    <property type="entry name" value="RING-TYPE DOMAIN-CONTAINING PROTEIN"/>
    <property type="match status" value="1"/>
</dbReference>
<evidence type="ECO:0000313" key="7">
    <source>
        <dbReference type="EMBL" id="WAR17635.1"/>
    </source>
</evidence>
<name>A0ABY7F6S7_MYAAR</name>
<dbReference type="Pfam" id="PF13445">
    <property type="entry name" value="zf-RING_UBOX"/>
    <property type="match status" value="1"/>
</dbReference>
<keyword evidence="1" id="KW-0479">Metal-binding</keyword>
<evidence type="ECO:0000313" key="8">
    <source>
        <dbReference type="Proteomes" id="UP001164746"/>
    </source>
</evidence>
<sequence length="129" mass="14420">MQKRPDSDTTPTVEMEDVEEIITCSICMEIFNSPRVLPCQHTFCEHCLSSFIKNEVESKKSNKKIVSCPLCRTVTVIKKAPYDGTAFPKNLTVVALMDSSAVQGMISEGKSTDEPKERLDSEQKEDVLC</sequence>
<dbReference type="InterPro" id="IPR017907">
    <property type="entry name" value="Znf_RING_CS"/>
</dbReference>
<keyword evidence="8" id="KW-1185">Reference proteome</keyword>